<keyword evidence="4" id="KW-0456">Lyase</keyword>
<organism evidence="6">
    <name type="scientific">marine metagenome</name>
    <dbReference type="NCBI Taxonomy" id="408172"/>
    <lineage>
        <taxon>unclassified sequences</taxon>
        <taxon>metagenomes</taxon>
        <taxon>ecological metagenomes</taxon>
    </lineage>
</organism>
<sequence>MDLEGGCFCGSIRYRITKDSYPSGNCHCTMCRRTSAAAYVSWIVVPTKDFNYIQGEPETLQSSSHGTRYFCRTCGTPVACVLTEHPDVIDVTICSLDDPAQYPPQNDFYTDTRLSWV</sequence>
<evidence type="ECO:0000259" key="5">
    <source>
        <dbReference type="PROSITE" id="PS51891"/>
    </source>
</evidence>
<dbReference type="Gene3D" id="3.90.1590.10">
    <property type="entry name" value="glutathione-dependent formaldehyde- activating enzyme (gfa)"/>
    <property type="match status" value="1"/>
</dbReference>
<evidence type="ECO:0000313" key="6">
    <source>
        <dbReference type="EMBL" id="SUZ56742.1"/>
    </source>
</evidence>
<evidence type="ECO:0000256" key="3">
    <source>
        <dbReference type="ARBA" id="ARBA00022833"/>
    </source>
</evidence>
<dbReference type="InterPro" id="IPR006913">
    <property type="entry name" value="CENP-V/GFA"/>
</dbReference>
<dbReference type="PROSITE" id="PS51891">
    <property type="entry name" value="CENP_V_GFA"/>
    <property type="match status" value="1"/>
</dbReference>
<dbReference type="GO" id="GO:0046872">
    <property type="term" value="F:metal ion binding"/>
    <property type="evidence" value="ECO:0007669"/>
    <property type="project" value="UniProtKB-KW"/>
</dbReference>
<protein>
    <recommendedName>
        <fullName evidence="5">CENP-V/GFA domain-containing protein</fullName>
    </recommendedName>
</protein>
<proteinExistence type="inferred from homology"/>
<dbReference type="PANTHER" id="PTHR33337">
    <property type="entry name" value="GFA DOMAIN-CONTAINING PROTEIN"/>
    <property type="match status" value="1"/>
</dbReference>
<evidence type="ECO:0000256" key="1">
    <source>
        <dbReference type="ARBA" id="ARBA00005495"/>
    </source>
</evidence>
<dbReference type="PANTHER" id="PTHR33337:SF40">
    <property type="entry name" value="CENP-V_GFA DOMAIN-CONTAINING PROTEIN-RELATED"/>
    <property type="match status" value="1"/>
</dbReference>
<reference evidence="6" key="1">
    <citation type="submission" date="2018-05" db="EMBL/GenBank/DDBJ databases">
        <authorList>
            <person name="Lanie J.A."/>
            <person name="Ng W.-L."/>
            <person name="Kazmierczak K.M."/>
            <person name="Andrzejewski T.M."/>
            <person name="Davidsen T.M."/>
            <person name="Wayne K.J."/>
            <person name="Tettelin H."/>
            <person name="Glass J.I."/>
            <person name="Rusch D."/>
            <person name="Podicherti R."/>
            <person name="Tsui H.-C.T."/>
            <person name="Winkler M.E."/>
        </authorList>
    </citation>
    <scope>NUCLEOTIDE SEQUENCE</scope>
</reference>
<dbReference type="AlphaFoldDB" id="A0A381NQ76"/>
<evidence type="ECO:0000256" key="4">
    <source>
        <dbReference type="ARBA" id="ARBA00023239"/>
    </source>
</evidence>
<name>A0A381NQ76_9ZZZZ</name>
<comment type="similarity">
    <text evidence="1">Belongs to the Gfa family.</text>
</comment>
<dbReference type="Pfam" id="PF04828">
    <property type="entry name" value="GFA"/>
    <property type="match status" value="1"/>
</dbReference>
<dbReference type="EMBL" id="UINC01000521">
    <property type="protein sequence ID" value="SUZ56742.1"/>
    <property type="molecule type" value="Genomic_DNA"/>
</dbReference>
<dbReference type="InterPro" id="IPR011057">
    <property type="entry name" value="Mss4-like_sf"/>
</dbReference>
<feature type="domain" description="CENP-V/GFA" evidence="5">
    <location>
        <begin position="3"/>
        <end position="103"/>
    </location>
</feature>
<keyword evidence="3" id="KW-0862">Zinc</keyword>
<keyword evidence="2" id="KW-0479">Metal-binding</keyword>
<evidence type="ECO:0000256" key="2">
    <source>
        <dbReference type="ARBA" id="ARBA00022723"/>
    </source>
</evidence>
<accession>A0A381NQ76</accession>
<gene>
    <name evidence="6" type="ORF">METZ01_LOCUS9596</name>
</gene>
<dbReference type="SUPFAM" id="SSF51316">
    <property type="entry name" value="Mss4-like"/>
    <property type="match status" value="1"/>
</dbReference>
<dbReference type="GO" id="GO:0016846">
    <property type="term" value="F:carbon-sulfur lyase activity"/>
    <property type="evidence" value="ECO:0007669"/>
    <property type="project" value="InterPro"/>
</dbReference>